<dbReference type="Gene3D" id="3.40.50.300">
    <property type="entry name" value="P-loop containing nucleotide triphosphate hydrolases"/>
    <property type="match status" value="1"/>
</dbReference>
<dbReference type="GO" id="GO:0016887">
    <property type="term" value="F:ATP hydrolysis activity"/>
    <property type="evidence" value="ECO:0007669"/>
    <property type="project" value="InterPro"/>
</dbReference>
<keyword evidence="4 6" id="KW-0067">ATP-binding</keyword>
<dbReference type="InterPro" id="IPR003593">
    <property type="entry name" value="AAA+_ATPase"/>
</dbReference>
<dbReference type="SUPFAM" id="SSF52540">
    <property type="entry name" value="P-loop containing nucleoside triphosphate hydrolases"/>
    <property type="match status" value="1"/>
</dbReference>
<dbReference type="Proteomes" id="UP000712157">
    <property type="component" value="Unassembled WGS sequence"/>
</dbReference>
<dbReference type="InterPro" id="IPR013563">
    <property type="entry name" value="Oligopep_ABC_C"/>
</dbReference>
<dbReference type="GO" id="GO:0005524">
    <property type="term" value="F:ATP binding"/>
    <property type="evidence" value="ECO:0007669"/>
    <property type="project" value="UniProtKB-KW"/>
</dbReference>
<organism evidence="6 7">
    <name type="scientific">Diplocloster agilis</name>
    <dbReference type="NCBI Taxonomy" id="2850323"/>
    <lineage>
        <taxon>Bacteria</taxon>
        <taxon>Bacillati</taxon>
        <taxon>Bacillota</taxon>
        <taxon>Clostridia</taxon>
        <taxon>Lachnospirales</taxon>
        <taxon>Lachnospiraceae</taxon>
        <taxon>Diplocloster</taxon>
    </lineage>
</organism>
<evidence type="ECO:0000313" key="6">
    <source>
        <dbReference type="EMBL" id="MBU9735032.1"/>
    </source>
</evidence>
<keyword evidence="3" id="KW-0547">Nucleotide-binding</keyword>
<evidence type="ECO:0000256" key="2">
    <source>
        <dbReference type="ARBA" id="ARBA00022448"/>
    </source>
</evidence>
<keyword evidence="7" id="KW-1185">Reference proteome</keyword>
<keyword evidence="2" id="KW-0813">Transport</keyword>
<sequence>MADHSPLIEVKNLKKYFKVPSGMNHAVDEVSFEICRGQTLGVVGESGCGKSTLGRTIIRLLEATDGNVYLHGEDITHVKGHQLKQAREKMQIVFQDPYSSLNPRLRIESTIMEPLKYSGRYSSKKKMREEANRLMELVGIDERLRQSFPHELDGGRRQRVGIARALALHPDFVVCDEPVSALDVSIQAQVLNLLMDLQEQMGMAYMFVTHDLSVVRHIANDILVMYLGQAVEKAPTEELFHRTLHPYTKALLSAIPSTDIHKPMQRIRLKGEITSPINPKPGCRFAARCPYAAEQCRQPQQLTEILPDHFVKCCRCREINGL</sequence>
<feature type="domain" description="ABC transporter" evidence="5">
    <location>
        <begin position="8"/>
        <end position="252"/>
    </location>
</feature>
<comment type="similarity">
    <text evidence="1">Belongs to the ABC transporter superfamily.</text>
</comment>
<dbReference type="InterPro" id="IPR027417">
    <property type="entry name" value="P-loop_NTPase"/>
</dbReference>
<evidence type="ECO:0000313" key="7">
    <source>
        <dbReference type="Proteomes" id="UP000712157"/>
    </source>
</evidence>
<dbReference type="NCBIfam" id="TIGR01727">
    <property type="entry name" value="oligo_HPY"/>
    <property type="match status" value="1"/>
</dbReference>
<dbReference type="CDD" id="cd03257">
    <property type="entry name" value="ABC_NikE_OppD_transporters"/>
    <property type="match status" value="1"/>
</dbReference>
<dbReference type="EMBL" id="JAHQCW010000001">
    <property type="protein sequence ID" value="MBU9735032.1"/>
    <property type="molecule type" value="Genomic_DNA"/>
</dbReference>
<dbReference type="InterPro" id="IPR050319">
    <property type="entry name" value="ABC_transp_ATP-bind"/>
</dbReference>
<dbReference type="InterPro" id="IPR003439">
    <property type="entry name" value="ABC_transporter-like_ATP-bd"/>
</dbReference>
<dbReference type="FunFam" id="3.40.50.300:FF:000016">
    <property type="entry name" value="Oligopeptide ABC transporter ATP-binding component"/>
    <property type="match status" value="1"/>
</dbReference>
<protein>
    <submittedName>
        <fullName evidence="6">ATP-binding cassette domain-containing protein</fullName>
    </submittedName>
</protein>
<evidence type="ECO:0000256" key="1">
    <source>
        <dbReference type="ARBA" id="ARBA00005417"/>
    </source>
</evidence>
<evidence type="ECO:0000256" key="4">
    <source>
        <dbReference type="ARBA" id="ARBA00022840"/>
    </source>
</evidence>
<dbReference type="RefSeq" id="WP_238720254.1">
    <property type="nucleotide sequence ID" value="NZ_JAHQCW010000001.1"/>
</dbReference>
<name>A0A949N968_9FIRM</name>
<dbReference type="PROSITE" id="PS50893">
    <property type="entry name" value="ABC_TRANSPORTER_2"/>
    <property type="match status" value="1"/>
</dbReference>
<dbReference type="GO" id="GO:0015833">
    <property type="term" value="P:peptide transport"/>
    <property type="evidence" value="ECO:0007669"/>
    <property type="project" value="InterPro"/>
</dbReference>
<proteinExistence type="inferred from homology"/>
<evidence type="ECO:0000259" key="5">
    <source>
        <dbReference type="PROSITE" id="PS50893"/>
    </source>
</evidence>
<dbReference type="Pfam" id="PF08352">
    <property type="entry name" value="oligo_HPY"/>
    <property type="match status" value="1"/>
</dbReference>
<dbReference type="AlphaFoldDB" id="A0A949N968"/>
<evidence type="ECO:0000256" key="3">
    <source>
        <dbReference type="ARBA" id="ARBA00022741"/>
    </source>
</evidence>
<dbReference type="PANTHER" id="PTHR43776:SF8">
    <property type="entry name" value="ABC TRANSPORTER, ATP-BINDING PROTEIN"/>
    <property type="match status" value="1"/>
</dbReference>
<dbReference type="GO" id="GO:0055085">
    <property type="term" value="P:transmembrane transport"/>
    <property type="evidence" value="ECO:0007669"/>
    <property type="project" value="UniProtKB-ARBA"/>
</dbReference>
<gene>
    <name evidence="6" type="ORF">KTH89_00690</name>
</gene>
<dbReference type="PANTHER" id="PTHR43776">
    <property type="entry name" value="TRANSPORT ATP-BINDING PROTEIN"/>
    <property type="match status" value="1"/>
</dbReference>
<reference evidence="6" key="1">
    <citation type="submission" date="2021-06" db="EMBL/GenBank/DDBJ databases">
        <title>Description of novel taxa of the family Lachnospiraceae.</title>
        <authorList>
            <person name="Chaplin A.V."/>
            <person name="Sokolova S.R."/>
            <person name="Pikina A.P."/>
            <person name="Korzhanova M."/>
            <person name="Belova V."/>
            <person name="Korostin D."/>
            <person name="Efimov B.A."/>
        </authorList>
    </citation>
    <scope>NUCLEOTIDE SEQUENCE</scope>
    <source>
        <strain evidence="6">ASD5720</strain>
    </source>
</reference>
<dbReference type="SMART" id="SM00382">
    <property type="entry name" value="AAA"/>
    <property type="match status" value="1"/>
</dbReference>
<dbReference type="Pfam" id="PF00005">
    <property type="entry name" value="ABC_tran"/>
    <property type="match status" value="1"/>
</dbReference>
<accession>A0A949N968</accession>
<comment type="caution">
    <text evidence="6">The sequence shown here is derived from an EMBL/GenBank/DDBJ whole genome shotgun (WGS) entry which is preliminary data.</text>
</comment>